<sequence length="44" mass="5463">MWHSARLAYKEEYELMFEQTSVNFDVGMRILFRWANKIALYYLK</sequence>
<reference evidence="2" key="1">
    <citation type="submission" date="2017-04" db="EMBL/GenBank/DDBJ databases">
        <title>Genome evolution of the luminous symbionts of deep sea anglerfish.</title>
        <authorList>
            <person name="Hendry T.A."/>
        </authorList>
    </citation>
    <scope>NUCLEOTIDE SEQUENCE [LARGE SCALE GENOMIC DNA]</scope>
</reference>
<organism evidence="1 2">
    <name type="scientific">Candidatus Enterovibrio escicola</name>
    <dbReference type="NCBI Taxonomy" id="1927127"/>
    <lineage>
        <taxon>Bacteria</taxon>
        <taxon>Pseudomonadati</taxon>
        <taxon>Pseudomonadota</taxon>
        <taxon>Gammaproteobacteria</taxon>
        <taxon>Vibrionales</taxon>
        <taxon>Vibrionaceae</taxon>
        <taxon>Enterovibrio</taxon>
    </lineage>
</organism>
<accession>A0A2A5T3Z0</accession>
<dbReference type="AlphaFoldDB" id="A0A2A5T3Z0"/>
<dbReference type="Proteomes" id="UP000219020">
    <property type="component" value="Unassembled WGS sequence"/>
</dbReference>
<name>A0A2A5T3Z0_9GAMM</name>
<proteinExistence type="predicted"/>
<gene>
    <name evidence="1" type="ORF">BTN49_1415</name>
</gene>
<keyword evidence="2" id="KW-1185">Reference proteome</keyword>
<comment type="caution">
    <text evidence="1">The sequence shown here is derived from an EMBL/GenBank/DDBJ whole genome shotgun (WGS) entry which is preliminary data.</text>
</comment>
<protein>
    <submittedName>
        <fullName evidence="1">Uncharacterized protein</fullName>
    </submittedName>
</protein>
<evidence type="ECO:0000313" key="2">
    <source>
        <dbReference type="Proteomes" id="UP000219020"/>
    </source>
</evidence>
<evidence type="ECO:0000313" key="1">
    <source>
        <dbReference type="EMBL" id="PCS22861.1"/>
    </source>
</evidence>
<dbReference type="EMBL" id="NBYY01000013">
    <property type="protein sequence ID" value="PCS22861.1"/>
    <property type="molecule type" value="Genomic_DNA"/>
</dbReference>